<evidence type="ECO:0000256" key="9">
    <source>
        <dbReference type="PIRNR" id="PIRNR016089"/>
    </source>
</evidence>
<organism evidence="11 12">
    <name type="scientific">Ceratodon purpureus</name>
    <name type="common">Fire moss</name>
    <name type="synonym">Dicranum purpureum</name>
    <dbReference type="NCBI Taxonomy" id="3225"/>
    <lineage>
        <taxon>Eukaryota</taxon>
        <taxon>Viridiplantae</taxon>
        <taxon>Streptophyta</taxon>
        <taxon>Embryophyta</taxon>
        <taxon>Bryophyta</taxon>
        <taxon>Bryophytina</taxon>
        <taxon>Bryopsida</taxon>
        <taxon>Dicranidae</taxon>
        <taxon>Pseudoditrichales</taxon>
        <taxon>Ditrichaceae</taxon>
        <taxon>Ceratodon</taxon>
    </lineage>
</organism>
<keyword evidence="5 9" id="KW-0735">Signal-anchor</keyword>
<dbReference type="PANTHER" id="PTHR12804:SF0">
    <property type="entry name" value="SIGNAL PEPTIDASE COMPLEX SUBUNIT 3"/>
    <property type="match status" value="1"/>
</dbReference>
<keyword evidence="4 9" id="KW-0256">Endoplasmic reticulum</keyword>
<comment type="caution">
    <text evidence="11">The sequence shown here is derived from an EMBL/GenBank/DDBJ whole genome shotgun (WGS) entry which is preliminary data.</text>
</comment>
<evidence type="ECO:0000256" key="10">
    <source>
        <dbReference type="SAM" id="SignalP"/>
    </source>
</evidence>
<evidence type="ECO:0000256" key="5">
    <source>
        <dbReference type="ARBA" id="ARBA00022968"/>
    </source>
</evidence>
<dbReference type="GO" id="GO:0005787">
    <property type="term" value="C:signal peptidase complex"/>
    <property type="evidence" value="ECO:0007669"/>
    <property type="project" value="UniProtKB-UniRule"/>
</dbReference>
<evidence type="ECO:0000313" key="12">
    <source>
        <dbReference type="Proteomes" id="UP000822688"/>
    </source>
</evidence>
<dbReference type="PIRSF" id="PIRSF016089">
    <property type="entry name" value="SPC22"/>
    <property type="match status" value="1"/>
</dbReference>
<dbReference type="InterPro" id="IPR007653">
    <property type="entry name" value="SPC3"/>
</dbReference>
<comment type="function">
    <text evidence="9">Essential component of the signal peptidase complex (SPC) which catalyzes the cleavage of N-terminal signal sequences from nascent proteins as they are translocated into the lumen of the endoplasmic reticulum. Essential for the SPC catalytic activity, possibly by stabilizing and positioning the active center of the complex close to the lumenal surface.</text>
</comment>
<name>A0A8T0IEU9_CERPU</name>
<dbReference type="OrthoDB" id="10261524at2759"/>
<sequence>MYSWILRVNTVLTLSVTVLAALCAVASMTDGLHRPSPAVELKVLNVGPLERLRNGDDRIALTLSIKADLESVFTWNTKQLFVFVAAEYWSPEEGFNQISLWDTIIEKKENAKIDQQIKSKMLRKATRVGYFTYPFQGKDLRGRDFNLTMYWNVMPISGAFFTDKAVVPGFQLPISYN</sequence>
<evidence type="ECO:0000256" key="8">
    <source>
        <dbReference type="ARBA" id="ARBA00029556"/>
    </source>
</evidence>
<keyword evidence="10" id="KW-0732">Signal</keyword>
<reference evidence="11" key="1">
    <citation type="submission" date="2020-06" db="EMBL/GenBank/DDBJ databases">
        <title>WGS assembly of Ceratodon purpureus strain R40.</title>
        <authorList>
            <person name="Carey S.B."/>
            <person name="Jenkins J."/>
            <person name="Shu S."/>
            <person name="Lovell J.T."/>
            <person name="Sreedasyam A."/>
            <person name="Maumus F."/>
            <person name="Tiley G.P."/>
            <person name="Fernandez-Pozo N."/>
            <person name="Barry K."/>
            <person name="Chen C."/>
            <person name="Wang M."/>
            <person name="Lipzen A."/>
            <person name="Daum C."/>
            <person name="Saski C.A."/>
            <person name="Payton A.C."/>
            <person name="Mcbreen J.C."/>
            <person name="Conrad R.E."/>
            <person name="Kollar L.M."/>
            <person name="Olsson S."/>
            <person name="Huttunen S."/>
            <person name="Landis J.B."/>
            <person name="Wickett N.J."/>
            <person name="Johnson M.G."/>
            <person name="Rensing S.A."/>
            <person name="Grimwood J."/>
            <person name="Schmutz J."/>
            <person name="Mcdaniel S.F."/>
        </authorList>
    </citation>
    <scope>NUCLEOTIDE SEQUENCE</scope>
    <source>
        <strain evidence="11">R40</strain>
    </source>
</reference>
<evidence type="ECO:0000256" key="3">
    <source>
        <dbReference type="ARBA" id="ARBA00022692"/>
    </source>
</evidence>
<evidence type="ECO:0000256" key="6">
    <source>
        <dbReference type="ARBA" id="ARBA00022989"/>
    </source>
</evidence>
<feature type="signal peptide" evidence="10">
    <location>
        <begin position="1"/>
        <end position="20"/>
    </location>
</feature>
<evidence type="ECO:0000256" key="1">
    <source>
        <dbReference type="ARBA" id="ARBA00004648"/>
    </source>
</evidence>
<comment type="subcellular location">
    <subcellularLocation>
        <location evidence="1">Endoplasmic reticulum membrane</location>
        <topology evidence="1">Single-pass type II membrane protein</topology>
    </subcellularLocation>
</comment>
<keyword evidence="6 9" id="KW-1133">Transmembrane helix</keyword>
<keyword evidence="7 9" id="KW-0472">Membrane</keyword>
<keyword evidence="12" id="KW-1185">Reference proteome</keyword>
<evidence type="ECO:0000256" key="7">
    <source>
        <dbReference type="ARBA" id="ARBA00023136"/>
    </source>
</evidence>
<evidence type="ECO:0000313" key="11">
    <source>
        <dbReference type="EMBL" id="KAG0582250.1"/>
    </source>
</evidence>
<dbReference type="EMBL" id="CM026423">
    <property type="protein sequence ID" value="KAG0582250.1"/>
    <property type="molecule type" value="Genomic_DNA"/>
</dbReference>
<feature type="chain" id="PRO_5035910291" description="Signal peptidase complex subunit 3" evidence="10">
    <location>
        <begin position="21"/>
        <end position="177"/>
    </location>
</feature>
<keyword evidence="3 9" id="KW-0812">Transmembrane</keyword>
<dbReference type="GO" id="GO:0045047">
    <property type="term" value="P:protein targeting to ER"/>
    <property type="evidence" value="ECO:0007669"/>
    <property type="project" value="TreeGrafter"/>
</dbReference>
<dbReference type="Proteomes" id="UP000822688">
    <property type="component" value="Chromosome 3"/>
</dbReference>
<protein>
    <recommendedName>
        <fullName evidence="8 9">Signal peptidase complex subunit 3</fullName>
    </recommendedName>
    <alternativeName>
        <fullName evidence="9">Microsomal signal peptidase 22 kDa subunit</fullName>
    </alternativeName>
</protein>
<dbReference type="Pfam" id="PF04573">
    <property type="entry name" value="SPC22"/>
    <property type="match status" value="1"/>
</dbReference>
<evidence type="ECO:0000256" key="4">
    <source>
        <dbReference type="ARBA" id="ARBA00022824"/>
    </source>
</evidence>
<comment type="similarity">
    <text evidence="2 9">Belongs to the SPCS3 family.</text>
</comment>
<proteinExistence type="inferred from homology"/>
<dbReference type="GO" id="GO:0006465">
    <property type="term" value="P:signal peptide processing"/>
    <property type="evidence" value="ECO:0007669"/>
    <property type="project" value="UniProtKB-UniRule"/>
</dbReference>
<dbReference type="PANTHER" id="PTHR12804">
    <property type="entry name" value="MICROSOMAL SIGNAL PEPTIDASE 23 KD SUBUNIT SPC22/23"/>
    <property type="match status" value="1"/>
</dbReference>
<gene>
    <name evidence="11" type="ORF">KC19_3G045900</name>
</gene>
<accession>A0A8T0IEU9</accession>
<dbReference type="AlphaFoldDB" id="A0A8T0IEU9"/>
<evidence type="ECO:0000256" key="2">
    <source>
        <dbReference type="ARBA" id="ARBA00009289"/>
    </source>
</evidence>